<protein>
    <submittedName>
        <fullName evidence="2">Uncharacterized protein</fullName>
    </submittedName>
</protein>
<reference evidence="2" key="1">
    <citation type="submission" date="2023-09" db="EMBL/GenBank/DDBJ databases">
        <authorList>
            <person name="Zeng C."/>
        </authorList>
    </citation>
    <scope>NUCLEOTIDE SEQUENCE</scope>
    <source>
        <strain evidence="2">ZCY20-5</strain>
    </source>
</reference>
<evidence type="ECO:0000313" key="2">
    <source>
        <dbReference type="EMBL" id="WOC33032.1"/>
    </source>
</evidence>
<dbReference type="AlphaFoldDB" id="A0AA97H3B5"/>
<proteinExistence type="predicted"/>
<keyword evidence="3" id="KW-1185">Reference proteome</keyword>
<dbReference type="KEGG" id="carl:PXC00_03905"/>
<gene>
    <name evidence="2" type="ORF">PXC00_03905</name>
</gene>
<sequence>MEIVLKLTADPKLETLLDKLCHAIDLGGGLPFTAEQTALPKPTPAPVNPTPAGTTTAGTTVPVPAAPIAAPACTAPLPSAPVTATVPAATAAPVTTTTTPAAPAAPPQTAVPTAAPTYKLEDIQAAVGPLLMQGKGPQLQGLLAQFGVQRLPDVPPENLGAFATALRGLGAQI</sequence>
<reference evidence="2" key="2">
    <citation type="submission" date="2024-06" db="EMBL/GenBank/DDBJ databases">
        <title>Caproicibacterium argilliputei sp. nov, a novel caproic acid producing anaerobic bacterium isolated from pit mud.</title>
        <authorList>
            <person name="Xia S."/>
        </authorList>
    </citation>
    <scope>NUCLEOTIDE SEQUENCE</scope>
    <source>
        <strain evidence="2">ZCY20-5</strain>
    </source>
</reference>
<dbReference type="Proteomes" id="UP001300604">
    <property type="component" value="Chromosome"/>
</dbReference>
<name>A0AA97H3B5_9FIRM</name>
<feature type="region of interest" description="Disordered" evidence="1">
    <location>
        <begin position="35"/>
        <end position="55"/>
    </location>
</feature>
<evidence type="ECO:0000256" key="1">
    <source>
        <dbReference type="SAM" id="MobiDB-lite"/>
    </source>
</evidence>
<organism evidence="2 3">
    <name type="scientific">Caproicibacterium argilliputei</name>
    <dbReference type="NCBI Taxonomy" id="3030016"/>
    <lineage>
        <taxon>Bacteria</taxon>
        <taxon>Bacillati</taxon>
        <taxon>Bacillota</taxon>
        <taxon>Clostridia</taxon>
        <taxon>Eubacteriales</taxon>
        <taxon>Oscillospiraceae</taxon>
        <taxon>Caproicibacterium</taxon>
    </lineage>
</organism>
<accession>A0AA97H3B5</accession>
<dbReference type="EMBL" id="CP135996">
    <property type="protein sequence ID" value="WOC33032.1"/>
    <property type="molecule type" value="Genomic_DNA"/>
</dbReference>
<dbReference type="RefSeq" id="WP_275846826.1">
    <property type="nucleotide sequence ID" value="NZ_CP135996.1"/>
</dbReference>
<evidence type="ECO:0000313" key="3">
    <source>
        <dbReference type="Proteomes" id="UP001300604"/>
    </source>
</evidence>